<name>A0A9P5HG09_9HYPO</name>
<gene>
    <name evidence="1" type="ORF">G7Z17_g1459</name>
</gene>
<dbReference type="Proteomes" id="UP000722485">
    <property type="component" value="Unassembled WGS sequence"/>
</dbReference>
<dbReference type="EMBL" id="JAANBB010000012">
    <property type="protein sequence ID" value="KAF7556404.1"/>
    <property type="molecule type" value="Genomic_DNA"/>
</dbReference>
<comment type="caution">
    <text evidence="1">The sequence shown here is derived from an EMBL/GenBank/DDBJ whole genome shotgun (WGS) entry which is preliminary data.</text>
</comment>
<evidence type="ECO:0000313" key="2">
    <source>
        <dbReference type="Proteomes" id="UP000722485"/>
    </source>
</evidence>
<organism evidence="1 2">
    <name type="scientific">Cylindrodendrum hubeiense</name>
    <dbReference type="NCBI Taxonomy" id="595255"/>
    <lineage>
        <taxon>Eukaryota</taxon>
        <taxon>Fungi</taxon>
        <taxon>Dikarya</taxon>
        <taxon>Ascomycota</taxon>
        <taxon>Pezizomycotina</taxon>
        <taxon>Sordariomycetes</taxon>
        <taxon>Hypocreomycetidae</taxon>
        <taxon>Hypocreales</taxon>
        <taxon>Nectriaceae</taxon>
        <taxon>Cylindrodendrum</taxon>
    </lineage>
</organism>
<dbReference type="AlphaFoldDB" id="A0A9P5HG09"/>
<protein>
    <submittedName>
        <fullName evidence="1">Uncharacterized protein</fullName>
    </submittedName>
</protein>
<dbReference type="OrthoDB" id="5094793at2759"/>
<proteinExistence type="predicted"/>
<evidence type="ECO:0000313" key="1">
    <source>
        <dbReference type="EMBL" id="KAF7556404.1"/>
    </source>
</evidence>
<keyword evidence="2" id="KW-1185">Reference proteome</keyword>
<reference evidence="1" key="1">
    <citation type="submission" date="2020-03" db="EMBL/GenBank/DDBJ databases">
        <title>Draft Genome Sequence of Cylindrodendrum hubeiense.</title>
        <authorList>
            <person name="Buettner E."/>
            <person name="Kellner H."/>
        </authorList>
    </citation>
    <scope>NUCLEOTIDE SEQUENCE</scope>
    <source>
        <strain evidence="1">IHI 201604</strain>
    </source>
</reference>
<sequence>MFPFIKLQLPLKRNQGLGPWGFLEHTLGVKAQENLDFYLDLLYFIQRSNRGKRVKGPHRILEIYVRIHELCEISSNASALRQKVRTTFDDLPRIALVEGDSIAWYRPCDCVWAPGATIPEKIDLSEHYKDLEAFFVDFLKIPKYSYGIAYKEFLSLDPKRLSVNQMKTELWSLNESIPRYGMFLNPMNFRASLVFPVRTPEGRVYLRSASAPFFIADRKLLQSHFIDKVETLDFSPHDIWRLEPLIVWADLERRYLSWNVTETSYLQSDNPELLAQNFSLQKAFGLLRIANHFHSPRTDGIYTRFYLTSDDDHPINEGFKGDLHIEEKDNQLQIYLPRNKEAQELSLTKLPRRLVEWMMTDPAVGDMGRVNEVATTKWDPESVPT</sequence>
<accession>A0A9P5HG09</accession>